<accession>W5W677</accession>
<proteinExistence type="predicted"/>
<organism evidence="1 2">
    <name type="scientific">Kutzneria albida DSM 43870</name>
    <dbReference type="NCBI Taxonomy" id="1449976"/>
    <lineage>
        <taxon>Bacteria</taxon>
        <taxon>Bacillati</taxon>
        <taxon>Actinomycetota</taxon>
        <taxon>Actinomycetes</taxon>
        <taxon>Pseudonocardiales</taxon>
        <taxon>Pseudonocardiaceae</taxon>
        <taxon>Kutzneria</taxon>
    </lineage>
</organism>
<gene>
    <name evidence="1" type="ORF">KALB_3336</name>
</gene>
<dbReference type="HOGENOM" id="CLU_1935274_0_0_11"/>
<dbReference type="KEGG" id="kal:KALB_3336"/>
<dbReference type="Proteomes" id="UP000019225">
    <property type="component" value="Chromosome"/>
</dbReference>
<keyword evidence="2" id="KW-1185">Reference proteome</keyword>
<sequence>MPVLVDDWQMDCCGTRPVLGARVSWTLNWTPWYAERVPTAMRLRARLEPGRFSWTCENPEVVPAIARVGGVSVYVPAPAPLAEEIVLTGVLHEDHHDGAPPETPLTTGLITALRRLEHATLVDLDVLLSD</sequence>
<dbReference type="AlphaFoldDB" id="W5W677"/>
<dbReference type="Pfam" id="PF20218">
    <property type="entry name" value="DUF6578"/>
    <property type="match status" value="1"/>
</dbReference>
<reference evidence="1 2" key="1">
    <citation type="journal article" date="2014" name="BMC Genomics">
        <title>Complete genome sequence of producer of the glycopeptide antibiotic Aculeximycin Kutzneria albida DSM 43870T, a representative of minor genus of Pseudonocardiaceae.</title>
        <authorList>
            <person name="Rebets Y."/>
            <person name="Tokovenko B."/>
            <person name="Lushchyk I."/>
            <person name="Ruckert C."/>
            <person name="Zaburannyi N."/>
            <person name="Bechthold A."/>
            <person name="Kalinowski J."/>
            <person name="Luzhetskyy A."/>
        </authorList>
    </citation>
    <scope>NUCLEOTIDE SEQUENCE [LARGE SCALE GENOMIC DNA]</scope>
    <source>
        <strain evidence="1">DSM 43870</strain>
    </source>
</reference>
<evidence type="ECO:0000313" key="2">
    <source>
        <dbReference type="Proteomes" id="UP000019225"/>
    </source>
</evidence>
<dbReference type="eggNOG" id="ENOG5031WMR">
    <property type="taxonomic scope" value="Bacteria"/>
</dbReference>
<protein>
    <submittedName>
        <fullName evidence="1">Uncharacterized protein</fullName>
    </submittedName>
</protein>
<evidence type="ECO:0000313" key="1">
    <source>
        <dbReference type="EMBL" id="AHH96703.1"/>
    </source>
</evidence>
<dbReference type="InterPro" id="IPR046485">
    <property type="entry name" value="DUF6578"/>
</dbReference>
<dbReference type="EMBL" id="CP007155">
    <property type="protein sequence ID" value="AHH96703.1"/>
    <property type="molecule type" value="Genomic_DNA"/>
</dbReference>
<name>W5W677_9PSEU</name>